<dbReference type="CDD" id="cd21133">
    <property type="entry name" value="EVE"/>
    <property type="match status" value="1"/>
</dbReference>
<evidence type="ECO:0000256" key="3">
    <source>
        <dbReference type="ARBA" id="ARBA00022553"/>
    </source>
</evidence>
<dbReference type="SMART" id="SM00384">
    <property type="entry name" value="AT_hook"/>
    <property type="match status" value="3"/>
</dbReference>
<feature type="region of interest" description="Disordered" evidence="7">
    <location>
        <begin position="1"/>
        <end position="143"/>
    </location>
</feature>
<feature type="compositionally biased region" description="Basic and acidic residues" evidence="7">
    <location>
        <begin position="75"/>
        <end position="84"/>
    </location>
</feature>
<comment type="caution">
    <text evidence="9">The sequence shown here is derived from an EMBL/GenBank/DDBJ whole genome shotgun (WGS) entry which is preliminary data.</text>
</comment>
<evidence type="ECO:0000256" key="6">
    <source>
        <dbReference type="ARBA" id="ARBA00023242"/>
    </source>
</evidence>
<dbReference type="InterPro" id="IPR052181">
    <property type="entry name" value="5hmC_binding"/>
</dbReference>
<feature type="compositionally biased region" description="Low complexity" evidence="7">
    <location>
        <begin position="85"/>
        <end position="94"/>
    </location>
</feature>
<evidence type="ECO:0000256" key="1">
    <source>
        <dbReference type="ARBA" id="ARBA00004123"/>
    </source>
</evidence>
<dbReference type="AlphaFoldDB" id="A0A3A2Z7C6"/>
<dbReference type="InterPro" id="IPR015947">
    <property type="entry name" value="PUA-like_sf"/>
</dbReference>
<dbReference type="PRINTS" id="PR00930">
    <property type="entry name" value="HIGHMOBLTYIY"/>
</dbReference>
<keyword evidence="10" id="KW-1185">Reference proteome</keyword>
<keyword evidence="4" id="KW-0677">Repeat</keyword>
<protein>
    <recommendedName>
        <fullName evidence="2">Thymocyte nuclear protein 1</fullName>
    </recommendedName>
</protein>
<dbReference type="InterPro" id="IPR017956">
    <property type="entry name" value="AT_hook_DNA-bd_motif"/>
</dbReference>
<keyword evidence="6" id="KW-0539">Nucleus</keyword>
<feature type="compositionally biased region" description="Basic and acidic residues" evidence="7">
    <location>
        <begin position="332"/>
        <end position="349"/>
    </location>
</feature>
<evidence type="ECO:0000256" key="7">
    <source>
        <dbReference type="SAM" id="MobiDB-lite"/>
    </source>
</evidence>
<dbReference type="PANTHER" id="PTHR14087:SF7">
    <property type="entry name" value="THYMOCYTE NUCLEAR PROTEIN 1"/>
    <property type="match status" value="1"/>
</dbReference>
<dbReference type="FunFam" id="3.10.590.10:FF:000003">
    <property type="entry name" value="Thymocyte nuclear protein 1"/>
    <property type="match status" value="1"/>
</dbReference>
<dbReference type="Pfam" id="PF01878">
    <property type="entry name" value="EVE"/>
    <property type="match status" value="1"/>
</dbReference>
<gene>
    <name evidence="9" type="ORF">PHISCL_08890</name>
</gene>
<dbReference type="InterPro" id="IPR000637">
    <property type="entry name" value="HMGI/Y_DNA-bd_CS"/>
</dbReference>
<dbReference type="Proteomes" id="UP000266188">
    <property type="component" value="Unassembled WGS sequence"/>
</dbReference>
<organism evidence="9 10">
    <name type="scientific">Aspergillus sclerotialis</name>
    <dbReference type="NCBI Taxonomy" id="2070753"/>
    <lineage>
        <taxon>Eukaryota</taxon>
        <taxon>Fungi</taxon>
        <taxon>Dikarya</taxon>
        <taxon>Ascomycota</taxon>
        <taxon>Pezizomycotina</taxon>
        <taxon>Eurotiomycetes</taxon>
        <taxon>Eurotiomycetidae</taxon>
        <taxon>Eurotiales</taxon>
        <taxon>Aspergillaceae</taxon>
        <taxon>Aspergillus</taxon>
        <taxon>Aspergillus subgen. Polypaecilum</taxon>
    </lineage>
</organism>
<dbReference type="EMBL" id="MVGC01000495">
    <property type="protein sequence ID" value="RJE18776.1"/>
    <property type="molecule type" value="Genomic_DNA"/>
</dbReference>
<dbReference type="GO" id="GO:0005634">
    <property type="term" value="C:nucleus"/>
    <property type="evidence" value="ECO:0007669"/>
    <property type="project" value="UniProtKB-SubCell"/>
</dbReference>
<sequence>MPPKRKSAASTASSDLPAKRTRRGSSSAPPAKKPETEAPPTPAGEKRGRGRPRKNPEAAPPKPATPGPKRGRGRPPKDPADRATPKATPKITTPDGVRRGRGRPKKNPAPAAPNGVDGPSDSKDEQEQPAESESAVGEQDLEAARGGSGYWLMKAEPESRFEKGVDVKFSIDDLQAATEPEPWDGVRNVVARNHMRAMKKGDLAFFYHSNCKVPGIAGYMEIVQEHSPDESAFDPAHPYYDENSSRDNPKWSVVHVEFRRKFNNLITLNDLKSYATEGGPLENLQTLKQSRLSVSNVTPEQWEFIIGLADDQEKHREASEGDSKGDGYISASEDHGATSDHQEELGTGA</sequence>
<feature type="region of interest" description="Disordered" evidence="7">
    <location>
        <begin position="309"/>
        <end position="349"/>
    </location>
</feature>
<keyword evidence="3" id="KW-0597">Phosphoprotein</keyword>
<accession>A0A3A2Z7C6</accession>
<dbReference type="InterPro" id="IPR002740">
    <property type="entry name" value="EVE_domain"/>
</dbReference>
<proteinExistence type="predicted"/>
<feature type="compositionally biased region" description="Basic and acidic residues" evidence="7">
    <location>
        <begin position="311"/>
        <end position="325"/>
    </location>
</feature>
<dbReference type="PANTHER" id="PTHR14087">
    <property type="entry name" value="THYMOCYTE NUCLEAR PROTEIN 1"/>
    <property type="match status" value="1"/>
</dbReference>
<evidence type="ECO:0000313" key="9">
    <source>
        <dbReference type="EMBL" id="RJE18776.1"/>
    </source>
</evidence>
<evidence type="ECO:0000259" key="8">
    <source>
        <dbReference type="Pfam" id="PF01878"/>
    </source>
</evidence>
<dbReference type="InterPro" id="IPR000116">
    <property type="entry name" value="HMGA"/>
</dbReference>
<name>A0A3A2Z7C6_9EURO</name>
<comment type="subcellular location">
    <subcellularLocation>
        <location evidence="1">Nucleus</location>
    </subcellularLocation>
</comment>
<keyword evidence="5" id="KW-0238">DNA-binding</keyword>
<dbReference type="OrthoDB" id="41445at2759"/>
<dbReference type="Gene3D" id="3.10.590.10">
    <property type="entry name" value="ph1033 like domains"/>
    <property type="match status" value="1"/>
</dbReference>
<dbReference type="InterPro" id="IPR047197">
    <property type="entry name" value="THYN1-like_EVE"/>
</dbReference>
<reference evidence="10" key="1">
    <citation type="submission" date="2017-02" db="EMBL/GenBank/DDBJ databases">
        <authorList>
            <person name="Tafer H."/>
            <person name="Lopandic K."/>
        </authorList>
    </citation>
    <scope>NUCLEOTIDE SEQUENCE [LARGE SCALE GENOMIC DNA]</scope>
    <source>
        <strain evidence="10">CBS 366.77</strain>
    </source>
</reference>
<dbReference type="PRINTS" id="PR00929">
    <property type="entry name" value="ATHOOK"/>
</dbReference>
<dbReference type="SUPFAM" id="SSF88697">
    <property type="entry name" value="PUA domain-like"/>
    <property type="match status" value="1"/>
</dbReference>
<feature type="domain" description="EVE" evidence="8">
    <location>
        <begin position="150"/>
        <end position="306"/>
    </location>
</feature>
<evidence type="ECO:0000256" key="5">
    <source>
        <dbReference type="ARBA" id="ARBA00023125"/>
    </source>
</evidence>
<dbReference type="PROSITE" id="PS00354">
    <property type="entry name" value="HMGI_Y"/>
    <property type="match status" value="1"/>
</dbReference>
<dbReference type="STRING" id="2070753.A0A3A2Z7C6"/>
<dbReference type="GO" id="GO:0000785">
    <property type="term" value="C:chromatin"/>
    <property type="evidence" value="ECO:0007669"/>
    <property type="project" value="InterPro"/>
</dbReference>
<evidence type="ECO:0000256" key="4">
    <source>
        <dbReference type="ARBA" id="ARBA00022737"/>
    </source>
</evidence>
<dbReference type="GO" id="GO:0006355">
    <property type="term" value="P:regulation of DNA-templated transcription"/>
    <property type="evidence" value="ECO:0007669"/>
    <property type="project" value="InterPro"/>
</dbReference>
<evidence type="ECO:0000256" key="2">
    <source>
        <dbReference type="ARBA" id="ARBA00014654"/>
    </source>
</evidence>
<dbReference type="GO" id="GO:0003677">
    <property type="term" value="F:DNA binding"/>
    <property type="evidence" value="ECO:0007669"/>
    <property type="project" value="UniProtKB-KW"/>
</dbReference>
<evidence type="ECO:0000313" key="10">
    <source>
        <dbReference type="Proteomes" id="UP000266188"/>
    </source>
</evidence>